<dbReference type="SUPFAM" id="SSF53448">
    <property type="entry name" value="Nucleotide-diphospho-sugar transferases"/>
    <property type="match status" value="1"/>
</dbReference>
<name>A0A3P1SHB3_9GAMM</name>
<proteinExistence type="predicted"/>
<feature type="non-terminal residue" evidence="2">
    <location>
        <position position="1"/>
    </location>
</feature>
<protein>
    <submittedName>
        <fullName evidence="2">Glycosyltransferase</fullName>
    </submittedName>
</protein>
<organism evidence="2 3">
    <name type="scientific">Amphritea balenae</name>
    <dbReference type="NCBI Taxonomy" id="452629"/>
    <lineage>
        <taxon>Bacteria</taxon>
        <taxon>Pseudomonadati</taxon>
        <taxon>Pseudomonadota</taxon>
        <taxon>Gammaproteobacteria</taxon>
        <taxon>Oceanospirillales</taxon>
        <taxon>Oceanospirillaceae</taxon>
        <taxon>Amphritea</taxon>
    </lineage>
</organism>
<keyword evidence="2" id="KW-0808">Transferase</keyword>
<dbReference type="CDD" id="cd00761">
    <property type="entry name" value="Glyco_tranf_GTA_type"/>
    <property type="match status" value="1"/>
</dbReference>
<sequence length="307" mass="35106">LIRQSVDSVLNQTFESLELIIVDDGSAQHTKEILSSINDPRVKIIPQANDGLSSARNRGMQHAQGDYICFLDADDTRSPWAFAEVARVIDETQAELVLVRGAISRGRTLIEPFLDEKQAEGYDAEVGEFGEMSLADRKAWATSFEPQSANKFISRTLIERGKIVFPNDHFFEDIFFHTMVIAHANSLELIDSRSFTYFQRQLRPQLTASNTQVRFDIIGTARVTFQLFEAHQDFINVRQRGALMIGALRLLRWCEESLPLYHRDAYRVALRRLLRGLDPKFFVISSDTPDPHNLRHPLIRYAKELLA</sequence>
<reference evidence="2 3" key="1">
    <citation type="submission" date="2018-11" db="EMBL/GenBank/DDBJ databases">
        <title>The draft genome sequence of Amphritea balenae JAMM 1525T.</title>
        <authorList>
            <person name="Fang Z."/>
            <person name="Zhang Y."/>
            <person name="Han X."/>
        </authorList>
    </citation>
    <scope>NUCLEOTIDE SEQUENCE [LARGE SCALE GENOMIC DNA]</scope>
    <source>
        <strain evidence="2 3">JAMM 1525</strain>
    </source>
</reference>
<dbReference type="Gene3D" id="3.90.550.10">
    <property type="entry name" value="Spore Coat Polysaccharide Biosynthesis Protein SpsA, Chain A"/>
    <property type="match status" value="1"/>
</dbReference>
<comment type="caution">
    <text evidence="2">The sequence shown here is derived from an EMBL/GenBank/DDBJ whole genome shotgun (WGS) entry which is preliminary data.</text>
</comment>
<dbReference type="RefSeq" id="WP_124928124.1">
    <property type="nucleotide sequence ID" value="NZ_RQXV01000020.1"/>
</dbReference>
<dbReference type="EMBL" id="RQXV01000020">
    <property type="protein sequence ID" value="RRC96671.1"/>
    <property type="molecule type" value="Genomic_DNA"/>
</dbReference>
<gene>
    <name evidence="2" type="ORF">EHS89_20950</name>
</gene>
<dbReference type="PANTHER" id="PTHR22916:SF3">
    <property type="entry name" value="UDP-GLCNAC:BETAGAL BETA-1,3-N-ACETYLGLUCOSAMINYLTRANSFERASE-LIKE PROTEIN 1"/>
    <property type="match status" value="1"/>
</dbReference>
<dbReference type="AlphaFoldDB" id="A0A3P1SHB3"/>
<evidence type="ECO:0000259" key="1">
    <source>
        <dbReference type="Pfam" id="PF00535"/>
    </source>
</evidence>
<dbReference type="Pfam" id="PF00535">
    <property type="entry name" value="Glycos_transf_2"/>
    <property type="match status" value="1"/>
</dbReference>
<evidence type="ECO:0000313" key="3">
    <source>
        <dbReference type="Proteomes" id="UP000267535"/>
    </source>
</evidence>
<evidence type="ECO:0000313" key="2">
    <source>
        <dbReference type="EMBL" id="RRC96671.1"/>
    </source>
</evidence>
<dbReference type="OrthoDB" id="9801954at2"/>
<dbReference type="PANTHER" id="PTHR22916">
    <property type="entry name" value="GLYCOSYLTRANSFERASE"/>
    <property type="match status" value="1"/>
</dbReference>
<dbReference type="Proteomes" id="UP000267535">
    <property type="component" value="Unassembled WGS sequence"/>
</dbReference>
<dbReference type="GO" id="GO:0016758">
    <property type="term" value="F:hexosyltransferase activity"/>
    <property type="evidence" value="ECO:0007669"/>
    <property type="project" value="UniProtKB-ARBA"/>
</dbReference>
<feature type="domain" description="Glycosyltransferase 2-like" evidence="1">
    <location>
        <begin position="2"/>
        <end position="102"/>
    </location>
</feature>
<keyword evidence="3" id="KW-1185">Reference proteome</keyword>
<dbReference type="InterPro" id="IPR001173">
    <property type="entry name" value="Glyco_trans_2-like"/>
</dbReference>
<accession>A0A3P1SHB3</accession>
<dbReference type="InterPro" id="IPR029044">
    <property type="entry name" value="Nucleotide-diphossugar_trans"/>
</dbReference>